<proteinExistence type="predicted"/>
<accession>A0A5A5TIP1</accession>
<dbReference type="SUPFAM" id="SSF48452">
    <property type="entry name" value="TPR-like"/>
    <property type="match status" value="1"/>
</dbReference>
<name>A0A5A5TIP1_9CHLR</name>
<reference evidence="1 2" key="1">
    <citation type="submission" date="2019-01" db="EMBL/GenBank/DDBJ databases">
        <title>Draft genome sequence of Dictyobacter sp. Uno17.</title>
        <authorList>
            <person name="Wang C.M."/>
            <person name="Zheng Y."/>
            <person name="Sakai Y."/>
            <person name="Abe K."/>
            <person name="Yokota A."/>
            <person name="Yabe S."/>
        </authorList>
    </citation>
    <scope>NUCLEOTIDE SEQUENCE [LARGE SCALE GENOMIC DNA]</scope>
    <source>
        <strain evidence="1 2">Uno17</strain>
    </source>
</reference>
<dbReference type="RefSeq" id="WP_149403840.1">
    <property type="nucleotide sequence ID" value="NZ_BIXY01000090.1"/>
</dbReference>
<sequence length="155" mass="17508">MSFSCIPAVLRWRLAALRGQCYFEQRKFLLAQQDFIYALHELPAASILTDERHHELTILHLQLAGTYRELQQLDAALDHYKTTLQMINSQTPLGYSAEAHWGIALIASTQVAQPLPLANSSLAAHTKAQEDQLRTALAHALRSGFSQQQRHEHAR</sequence>
<evidence type="ECO:0000313" key="2">
    <source>
        <dbReference type="Proteomes" id="UP000322530"/>
    </source>
</evidence>
<dbReference type="EMBL" id="BIXY01000090">
    <property type="protein sequence ID" value="GCF10986.1"/>
    <property type="molecule type" value="Genomic_DNA"/>
</dbReference>
<dbReference type="Proteomes" id="UP000322530">
    <property type="component" value="Unassembled WGS sequence"/>
</dbReference>
<organism evidence="1 2">
    <name type="scientific">Dictyobacter arantiisoli</name>
    <dbReference type="NCBI Taxonomy" id="2014874"/>
    <lineage>
        <taxon>Bacteria</taxon>
        <taxon>Bacillati</taxon>
        <taxon>Chloroflexota</taxon>
        <taxon>Ktedonobacteria</taxon>
        <taxon>Ktedonobacterales</taxon>
        <taxon>Dictyobacteraceae</taxon>
        <taxon>Dictyobacter</taxon>
    </lineage>
</organism>
<dbReference type="InterPro" id="IPR011990">
    <property type="entry name" value="TPR-like_helical_dom_sf"/>
</dbReference>
<keyword evidence="2" id="KW-1185">Reference proteome</keyword>
<dbReference type="AlphaFoldDB" id="A0A5A5TIP1"/>
<evidence type="ECO:0008006" key="3">
    <source>
        <dbReference type="Google" id="ProtNLM"/>
    </source>
</evidence>
<dbReference type="Gene3D" id="1.25.40.10">
    <property type="entry name" value="Tetratricopeptide repeat domain"/>
    <property type="match status" value="1"/>
</dbReference>
<protein>
    <recommendedName>
        <fullName evidence="3">MalT-like TPR region domain-containing protein</fullName>
    </recommendedName>
</protein>
<gene>
    <name evidence="1" type="ORF">KDI_45500</name>
</gene>
<dbReference type="OrthoDB" id="9814553at2"/>
<comment type="caution">
    <text evidence="1">The sequence shown here is derived from an EMBL/GenBank/DDBJ whole genome shotgun (WGS) entry which is preliminary data.</text>
</comment>
<evidence type="ECO:0000313" key="1">
    <source>
        <dbReference type="EMBL" id="GCF10986.1"/>
    </source>
</evidence>